<sequence length="630" mass="68006">MKLSWYVNRLRNMEPAEIAHRLVEKARKLASKKRHQGWSGAGNPTLHPVFPNLPSRVLAASPGQRRAVAEAAADFLAGRYAALGRQWPERDPGALFPPELWRLDPVTQALWPDSATYAFDIDFRHDGSRGDVKYVWEINRLQFLPVLAAHHLLQDDEASLGTIEAALISWHDANPPYGGVAWASGIEVALRAISIMLTLDMLGHRLSDNFRSKAGEILSASAFWLPRFPSRFSSANNHLVAELAGEYLLAISLGHDADRPWQDLLAELDKQILPDGSGAEQTPTYAAFTAELVLLSAMAARDAGTPLPQQAGQRLAAFADFIAWLGTGEFGDNDEGRVVTLGAEADYASSVAAAIAGFLGAPSPVAAPDDFRGLVFGTPSDPLPHPSGLHGFADGGLSVWRGDIAGRQVALRFDHGPLGYLSIAAHGHADALSLTLDIDGEPILVDPGTYLYGSGGVWREWFRSTPAHNTLNLGGQSQSTMSGAFNWSHKATARRLDHPPTQDWLTAEHDGYERRFGARHQRQVRWDGGSITVHDRLIGTAQPAEIVFQLASGLDVERDGNVVTASRNGISVMRITLPSDSVTIASGGEFPGSGGWVSPRFGIKLPAPRIAWRGRVDAAGVASVLTVLQH</sequence>
<dbReference type="Proteomes" id="UP000595460">
    <property type="component" value="Chromosome"/>
</dbReference>
<protein>
    <submittedName>
        <fullName evidence="6">Heparinase II/III-family protein</fullName>
    </submittedName>
</protein>
<feature type="domain" description="Heparinase II/III-like C-terminal" evidence="5">
    <location>
        <begin position="386"/>
        <end position="602"/>
    </location>
</feature>
<dbReference type="SUPFAM" id="SSF48230">
    <property type="entry name" value="Chondroitin AC/alginate lyase"/>
    <property type="match status" value="1"/>
</dbReference>
<dbReference type="PANTHER" id="PTHR39210">
    <property type="entry name" value="HEPARIN-SULFATE LYASE"/>
    <property type="match status" value="1"/>
</dbReference>
<dbReference type="InterPro" id="IPR008929">
    <property type="entry name" value="Chondroitin_lyas"/>
</dbReference>
<dbReference type="Gene3D" id="2.70.98.70">
    <property type="match status" value="1"/>
</dbReference>
<keyword evidence="3" id="KW-0574">Periplasm</keyword>
<dbReference type="PANTHER" id="PTHR39210:SF1">
    <property type="entry name" value="HEPARIN-SULFATE LYASE"/>
    <property type="match status" value="1"/>
</dbReference>
<dbReference type="RefSeq" id="WP_201660553.1">
    <property type="nucleotide sequence ID" value="NZ_CP068047.1"/>
</dbReference>
<dbReference type="Pfam" id="PF07940">
    <property type="entry name" value="Hepar_II_III_C"/>
    <property type="match status" value="1"/>
</dbReference>
<dbReference type="EMBL" id="CP068047">
    <property type="protein sequence ID" value="QQR37110.1"/>
    <property type="molecule type" value="Genomic_DNA"/>
</dbReference>
<evidence type="ECO:0000259" key="5">
    <source>
        <dbReference type="Pfam" id="PF07940"/>
    </source>
</evidence>
<evidence type="ECO:0000313" key="6">
    <source>
        <dbReference type="EMBL" id="QQR37110.1"/>
    </source>
</evidence>
<evidence type="ECO:0000313" key="7">
    <source>
        <dbReference type="Proteomes" id="UP000595460"/>
    </source>
</evidence>
<proteinExistence type="predicted"/>
<name>A0ABX7BYR3_9HYPH</name>
<evidence type="ECO:0000256" key="1">
    <source>
        <dbReference type="ARBA" id="ARBA00004418"/>
    </source>
</evidence>
<accession>A0ABX7BYR3</accession>
<comment type="subcellular location">
    <subcellularLocation>
        <location evidence="1">Periplasm</location>
    </subcellularLocation>
</comment>
<evidence type="ECO:0000256" key="2">
    <source>
        <dbReference type="ARBA" id="ARBA00022729"/>
    </source>
</evidence>
<evidence type="ECO:0000256" key="3">
    <source>
        <dbReference type="ARBA" id="ARBA00022764"/>
    </source>
</evidence>
<evidence type="ECO:0000256" key="4">
    <source>
        <dbReference type="ARBA" id="ARBA00023239"/>
    </source>
</evidence>
<dbReference type="Gene3D" id="1.50.10.100">
    <property type="entry name" value="Chondroitin AC/alginate lyase"/>
    <property type="match status" value="1"/>
</dbReference>
<keyword evidence="4" id="KW-0456">Lyase</keyword>
<keyword evidence="7" id="KW-1185">Reference proteome</keyword>
<dbReference type="InterPro" id="IPR012480">
    <property type="entry name" value="Hepar_II_III_C"/>
</dbReference>
<organism evidence="6 7">
    <name type="scientific">Devosia oryziradicis</name>
    <dbReference type="NCBI Taxonomy" id="2801335"/>
    <lineage>
        <taxon>Bacteria</taxon>
        <taxon>Pseudomonadati</taxon>
        <taxon>Pseudomonadota</taxon>
        <taxon>Alphaproteobacteria</taxon>
        <taxon>Hyphomicrobiales</taxon>
        <taxon>Devosiaceae</taxon>
        <taxon>Devosia</taxon>
    </lineage>
</organism>
<keyword evidence="2" id="KW-0732">Signal</keyword>
<gene>
    <name evidence="6" type="ORF">JI749_05710</name>
</gene>
<reference evidence="6 7" key="1">
    <citation type="submission" date="2021-01" db="EMBL/GenBank/DDBJ databases">
        <title>Genome seq and assembly of Devosia sp. G19.</title>
        <authorList>
            <person name="Chhetri G."/>
        </authorList>
    </citation>
    <scope>NUCLEOTIDE SEQUENCE [LARGE SCALE GENOMIC DNA]</scope>
    <source>
        <strain evidence="6 7">G19</strain>
    </source>
</reference>